<keyword evidence="6" id="KW-1185">Reference proteome</keyword>
<organism evidence="5 6">
    <name type="scientific">Rhodoferax koreensis</name>
    <dbReference type="NCBI Taxonomy" id="1842727"/>
    <lineage>
        <taxon>Bacteria</taxon>
        <taxon>Pseudomonadati</taxon>
        <taxon>Pseudomonadota</taxon>
        <taxon>Betaproteobacteria</taxon>
        <taxon>Burkholderiales</taxon>
        <taxon>Comamonadaceae</taxon>
        <taxon>Rhodoferax</taxon>
    </lineage>
</organism>
<dbReference type="GO" id="GO:0019853">
    <property type="term" value="P:L-ascorbic acid biosynthetic process"/>
    <property type="evidence" value="ECO:0007669"/>
    <property type="project" value="TreeGrafter"/>
</dbReference>
<evidence type="ECO:0000256" key="3">
    <source>
        <dbReference type="PIRSR" id="PIRSR605511-2"/>
    </source>
</evidence>
<feature type="domain" description="SMP-30/Gluconolactonase/LRE-like region" evidence="4">
    <location>
        <begin position="15"/>
        <end position="275"/>
    </location>
</feature>
<feature type="binding site" evidence="3">
    <location>
        <position position="100"/>
    </location>
    <ligand>
        <name>substrate</name>
    </ligand>
</feature>
<dbReference type="KEGG" id="rhy:RD110_00930"/>
<reference evidence="5 6" key="1">
    <citation type="submission" date="2017-01" db="EMBL/GenBank/DDBJ databases">
        <authorList>
            <person name="Mah S.A."/>
            <person name="Swanson W.J."/>
            <person name="Moy G.W."/>
            <person name="Vacquier V.D."/>
        </authorList>
    </citation>
    <scope>NUCLEOTIDE SEQUENCE [LARGE SCALE GENOMIC DNA]</scope>
    <source>
        <strain evidence="5 6">DCY110</strain>
    </source>
</reference>
<sequence length="309" mass="33775">MTDRWRTVVAEPNELGESPFWHPAEQRLYWVDLEAKLILRTQPGSGLVERWAVPQEPGCIAPAARGGLVVALRDGVYRAHEWGGALTRIATFDYDPATTRFNDGKCDPLGRFWAGTIFEPRSANEAKLYSVDGRGGRAPEVKLQAGDAITANGLAWSPRGDTVYWSDTPHHVIHAWDWAADTNTLTRHRVFQQFAGKPAGWTPGLPDNGGYGGRPDGATVDAEGNYYAAMFEGRRVCKFAPDGRLLAEIETPAQCPTMPCLGGPELRTLYLTTARHKRPAAELAALPGSGCVFAMDVDVPGLPVNFFQD</sequence>
<dbReference type="SUPFAM" id="SSF63829">
    <property type="entry name" value="Calcium-dependent phosphotriesterase"/>
    <property type="match status" value="1"/>
</dbReference>
<name>A0A1P8JQC7_9BURK</name>
<dbReference type="InterPro" id="IPR005511">
    <property type="entry name" value="SMP-30"/>
</dbReference>
<dbReference type="PANTHER" id="PTHR10907:SF47">
    <property type="entry name" value="REGUCALCIN"/>
    <property type="match status" value="1"/>
</dbReference>
<dbReference type="GO" id="GO:0005509">
    <property type="term" value="F:calcium ion binding"/>
    <property type="evidence" value="ECO:0007669"/>
    <property type="project" value="TreeGrafter"/>
</dbReference>
<feature type="binding site" evidence="3">
    <location>
        <position position="102"/>
    </location>
    <ligand>
        <name>substrate</name>
    </ligand>
</feature>
<proteinExistence type="inferred from homology"/>
<comment type="similarity">
    <text evidence="1">Belongs to the SMP-30/CGR1 family.</text>
</comment>
<protein>
    <submittedName>
        <fullName evidence="5">Gluconolactonase</fullName>
    </submittedName>
</protein>
<dbReference type="InterPro" id="IPR013658">
    <property type="entry name" value="SGL"/>
</dbReference>
<dbReference type="PANTHER" id="PTHR10907">
    <property type="entry name" value="REGUCALCIN"/>
    <property type="match status" value="1"/>
</dbReference>
<dbReference type="Proteomes" id="UP000186609">
    <property type="component" value="Chromosome"/>
</dbReference>
<dbReference type="Gene3D" id="2.120.10.30">
    <property type="entry name" value="TolB, C-terminal domain"/>
    <property type="match status" value="1"/>
</dbReference>
<evidence type="ECO:0000256" key="1">
    <source>
        <dbReference type="ARBA" id="ARBA00008853"/>
    </source>
</evidence>
<evidence type="ECO:0000259" key="4">
    <source>
        <dbReference type="Pfam" id="PF08450"/>
    </source>
</evidence>
<keyword evidence="3" id="KW-0479">Metal-binding</keyword>
<comment type="cofactor">
    <cofactor evidence="3">
        <name>Zn(2+)</name>
        <dbReference type="ChEBI" id="CHEBI:29105"/>
    </cofactor>
    <text evidence="3">Binds 1 divalent metal cation per subunit.</text>
</comment>
<dbReference type="InterPro" id="IPR011042">
    <property type="entry name" value="6-blade_b-propeller_TolB-like"/>
</dbReference>
<feature type="binding site" evidence="3">
    <location>
        <position position="216"/>
    </location>
    <ligand>
        <name>a divalent metal cation</name>
        <dbReference type="ChEBI" id="CHEBI:60240"/>
    </ligand>
</feature>
<dbReference type="Pfam" id="PF08450">
    <property type="entry name" value="SGL"/>
    <property type="match status" value="1"/>
</dbReference>
<dbReference type="GO" id="GO:0004341">
    <property type="term" value="F:gluconolactonase activity"/>
    <property type="evidence" value="ECO:0007669"/>
    <property type="project" value="TreeGrafter"/>
</dbReference>
<dbReference type="STRING" id="1842727.RD110_00930"/>
<evidence type="ECO:0000256" key="2">
    <source>
        <dbReference type="PIRSR" id="PIRSR605511-1"/>
    </source>
</evidence>
<evidence type="ECO:0000313" key="5">
    <source>
        <dbReference type="EMBL" id="APW35950.1"/>
    </source>
</evidence>
<dbReference type="AlphaFoldDB" id="A0A1P8JQC7"/>
<dbReference type="RefSeq" id="WP_076195829.1">
    <property type="nucleotide sequence ID" value="NZ_CP019236.1"/>
</dbReference>
<keyword evidence="3" id="KW-0862">Zinc</keyword>
<dbReference type="OrthoDB" id="9775406at2"/>
<feature type="binding site" evidence="3">
    <location>
        <position position="17"/>
    </location>
    <ligand>
        <name>a divalent metal cation</name>
        <dbReference type="ChEBI" id="CHEBI:60240"/>
    </ligand>
</feature>
<evidence type="ECO:0000313" key="6">
    <source>
        <dbReference type="Proteomes" id="UP000186609"/>
    </source>
</evidence>
<dbReference type="EMBL" id="CP019236">
    <property type="protein sequence ID" value="APW35950.1"/>
    <property type="molecule type" value="Genomic_DNA"/>
</dbReference>
<dbReference type="PRINTS" id="PR01790">
    <property type="entry name" value="SMP30FAMILY"/>
</dbReference>
<feature type="binding site" evidence="3">
    <location>
        <position position="152"/>
    </location>
    <ligand>
        <name>a divalent metal cation</name>
        <dbReference type="ChEBI" id="CHEBI:60240"/>
    </ligand>
</feature>
<gene>
    <name evidence="5" type="ORF">RD110_00930</name>
</gene>
<feature type="active site" description="Proton donor/acceptor" evidence="2">
    <location>
        <position position="216"/>
    </location>
</feature>
<accession>A0A1P8JQC7</accession>